<proteinExistence type="predicted"/>
<comment type="caution">
    <text evidence="1">The sequence shown here is derived from an EMBL/GenBank/DDBJ whole genome shotgun (WGS) entry which is preliminary data.</text>
</comment>
<protein>
    <submittedName>
        <fullName evidence="1">Uncharacterized protein</fullName>
    </submittedName>
</protein>
<dbReference type="EMBL" id="JRRC01408622">
    <property type="protein sequence ID" value="KHG04287.1"/>
    <property type="molecule type" value="Genomic_DNA"/>
</dbReference>
<accession>A0A0B0MVD7</accession>
<sequence length="48" mass="5681">MSMKIFCSGYEVKLYLLKTVFLMLNISDNRTDVRFVCIYVLAFFNYGL</sequence>
<evidence type="ECO:0000313" key="1">
    <source>
        <dbReference type="EMBL" id="KHG04287.1"/>
    </source>
</evidence>
<dbReference type="Proteomes" id="UP000032142">
    <property type="component" value="Unassembled WGS sequence"/>
</dbReference>
<gene>
    <name evidence="1" type="ORF">F383_28617</name>
</gene>
<dbReference type="AlphaFoldDB" id="A0A0B0MVD7"/>
<evidence type="ECO:0000313" key="2">
    <source>
        <dbReference type="Proteomes" id="UP000032142"/>
    </source>
</evidence>
<reference evidence="2" key="1">
    <citation type="submission" date="2014-09" db="EMBL/GenBank/DDBJ databases">
        <authorList>
            <person name="Mudge J."/>
            <person name="Ramaraj T."/>
            <person name="Lindquist I.E."/>
            <person name="Bharti A.K."/>
            <person name="Sundararajan A."/>
            <person name="Cameron C.T."/>
            <person name="Woodward J.E."/>
            <person name="May G.D."/>
            <person name="Brubaker C."/>
            <person name="Broadhvest J."/>
            <person name="Wilkins T.A."/>
        </authorList>
    </citation>
    <scope>NUCLEOTIDE SEQUENCE</scope>
    <source>
        <strain evidence="2">cv. AKA8401</strain>
    </source>
</reference>
<keyword evidence="2" id="KW-1185">Reference proteome</keyword>
<name>A0A0B0MVD7_GOSAR</name>
<organism evidence="1 2">
    <name type="scientific">Gossypium arboreum</name>
    <name type="common">Tree cotton</name>
    <name type="synonym">Gossypium nanking</name>
    <dbReference type="NCBI Taxonomy" id="29729"/>
    <lineage>
        <taxon>Eukaryota</taxon>
        <taxon>Viridiplantae</taxon>
        <taxon>Streptophyta</taxon>
        <taxon>Embryophyta</taxon>
        <taxon>Tracheophyta</taxon>
        <taxon>Spermatophyta</taxon>
        <taxon>Magnoliopsida</taxon>
        <taxon>eudicotyledons</taxon>
        <taxon>Gunneridae</taxon>
        <taxon>Pentapetalae</taxon>
        <taxon>rosids</taxon>
        <taxon>malvids</taxon>
        <taxon>Malvales</taxon>
        <taxon>Malvaceae</taxon>
        <taxon>Malvoideae</taxon>
        <taxon>Gossypium</taxon>
    </lineage>
</organism>